<evidence type="ECO:0000256" key="3">
    <source>
        <dbReference type="ARBA" id="ARBA00023136"/>
    </source>
</evidence>
<protein>
    <submittedName>
        <fullName evidence="6">MFS family arabinose efflux permease</fullName>
    </submittedName>
</protein>
<feature type="transmembrane region" description="Helical" evidence="4">
    <location>
        <begin position="133"/>
        <end position="151"/>
    </location>
</feature>
<proteinExistence type="predicted"/>
<evidence type="ECO:0000256" key="2">
    <source>
        <dbReference type="ARBA" id="ARBA00022989"/>
    </source>
</evidence>
<feature type="transmembrane region" description="Helical" evidence="4">
    <location>
        <begin position="221"/>
        <end position="241"/>
    </location>
</feature>
<evidence type="ECO:0000313" key="6">
    <source>
        <dbReference type="EMBL" id="RBP21635.1"/>
    </source>
</evidence>
<comment type="caution">
    <text evidence="6">The sequence shown here is derived from an EMBL/GenBank/DDBJ whole genome shotgun (WGS) entry which is preliminary data.</text>
</comment>
<keyword evidence="7" id="KW-1185">Reference proteome</keyword>
<gene>
    <name evidence="6" type="ORF">DFP87_103892</name>
</gene>
<dbReference type="SUPFAM" id="SSF103473">
    <property type="entry name" value="MFS general substrate transporter"/>
    <property type="match status" value="1"/>
</dbReference>
<evidence type="ECO:0000256" key="1">
    <source>
        <dbReference type="ARBA" id="ARBA00022692"/>
    </source>
</evidence>
<dbReference type="InterPro" id="IPR036259">
    <property type="entry name" value="MFS_trans_sf"/>
</dbReference>
<dbReference type="RefSeq" id="WP_088589685.1">
    <property type="nucleotide sequence ID" value="NZ_CADIJU010000011.1"/>
</dbReference>
<dbReference type="Proteomes" id="UP000252124">
    <property type="component" value="Unassembled WGS sequence"/>
</dbReference>
<dbReference type="InterPro" id="IPR011701">
    <property type="entry name" value="MFS"/>
</dbReference>
<dbReference type="EMBL" id="QNRM01000003">
    <property type="protein sequence ID" value="RBP21635.1"/>
    <property type="molecule type" value="Genomic_DNA"/>
</dbReference>
<feature type="domain" description="Major facilitator superfamily (MFS) profile" evidence="5">
    <location>
        <begin position="14"/>
        <end position="396"/>
    </location>
</feature>
<feature type="transmembrane region" description="Helical" evidence="4">
    <location>
        <begin position="81"/>
        <end position="113"/>
    </location>
</feature>
<dbReference type="GeneID" id="99732541"/>
<feature type="transmembrane region" description="Helical" evidence="4">
    <location>
        <begin position="344"/>
        <end position="363"/>
    </location>
</feature>
<keyword evidence="3 4" id="KW-0472">Membrane</keyword>
<evidence type="ECO:0000313" key="7">
    <source>
        <dbReference type="Proteomes" id="UP000252124"/>
    </source>
</evidence>
<feature type="transmembrane region" description="Helical" evidence="4">
    <location>
        <begin position="51"/>
        <end position="69"/>
    </location>
</feature>
<evidence type="ECO:0000259" key="5">
    <source>
        <dbReference type="PROSITE" id="PS50850"/>
    </source>
</evidence>
<feature type="transmembrane region" description="Helical" evidence="4">
    <location>
        <begin position="163"/>
        <end position="183"/>
    </location>
</feature>
<feature type="transmembrane region" description="Helical" evidence="4">
    <location>
        <begin position="247"/>
        <end position="269"/>
    </location>
</feature>
<dbReference type="PROSITE" id="PS50850">
    <property type="entry name" value="MFS"/>
    <property type="match status" value="1"/>
</dbReference>
<dbReference type="Pfam" id="PF07690">
    <property type="entry name" value="MFS_1"/>
    <property type="match status" value="1"/>
</dbReference>
<feature type="transmembrane region" description="Helical" evidence="4">
    <location>
        <begin position="12"/>
        <end position="31"/>
    </location>
</feature>
<evidence type="ECO:0000256" key="4">
    <source>
        <dbReference type="SAM" id="Phobius"/>
    </source>
</evidence>
<dbReference type="InterPro" id="IPR020846">
    <property type="entry name" value="MFS_dom"/>
</dbReference>
<keyword evidence="1 4" id="KW-0812">Transmembrane</keyword>
<reference evidence="6 7" key="1">
    <citation type="submission" date="2018-06" db="EMBL/GenBank/DDBJ databases">
        <title>Genomic Encyclopedia of Type Strains, Phase III (KMG-III): the genomes of soil and plant-associated and newly described type strains.</title>
        <authorList>
            <person name="Whitman W."/>
        </authorList>
    </citation>
    <scope>NUCLEOTIDE SEQUENCE [LARGE SCALE GENOMIC DNA]</scope>
    <source>
        <strain evidence="6 7">CECT 7342</strain>
    </source>
</reference>
<dbReference type="Gene3D" id="1.20.1250.20">
    <property type="entry name" value="MFS general substrate transporter like domains"/>
    <property type="match status" value="1"/>
</dbReference>
<feature type="transmembrane region" description="Helical" evidence="4">
    <location>
        <begin position="369"/>
        <end position="389"/>
    </location>
</feature>
<dbReference type="CDD" id="cd17324">
    <property type="entry name" value="MFS_NepI_like"/>
    <property type="match status" value="1"/>
</dbReference>
<feature type="transmembrane region" description="Helical" evidence="4">
    <location>
        <begin position="281"/>
        <end position="302"/>
    </location>
</feature>
<dbReference type="PANTHER" id="PTHR42910">
    <property type="entry name" value="TRANSPORTER SCO4007-RELATED"/>
    <property type="match status" value="1"/>
</dbReference>
<dbReference type="PANTHER" id="PTHR42910:SF1">
    <property type="entry name" value="MAJOR FACILITATOR SUPERFAMILY (MFS) PROFILE DOMAIN-CONTAINING PROTEIN"/>
    <property type="match status" value="1"/>
</dbReference>
<organism evidence="6 7">
    <name type="scientific">Achromobacter marplatensis</name>
    <dbReference type="NCBI Taxonomy" id="470868"/>
    <lineage>
        <taxon>Bacteria</taxon>
        <taxon>Pseudomonadati</taxon>
        <taxon>Pseudomonadota</taxon>
        <taxon>Betaproteobacteria</taxon>
        <taxon>Burkholderiales</taxon>
        <taxon>Alcaligenaceae</taxon>
        <taxon>Achromobacter</taxon>
    </lineage>
</organism>
<keyword evidence="2 4" id="KW-1133">Transmembrane helix</keyword>
<sequence>MSSRTSSTTLSRGLVLLLAVGAGLSVASLYYSQPMLGVLGADIHASAETLGWIPTLTQLGYAFGILMLAPLGDRHDRKRIILIKAAVLSLALLSAAVSPSIGVLLAASFVVGLSATLAQDIVPAAAHLAPAEARGKIVGTVMTGLLLGILLSRVVSGFVAEQFGWRAMFVAAAVTIVALGVALSRGLPSFVPSTQLAYRALLGSLATLWRQHPGLRRAAMAQGLLSLGFSAFWSTLAVMLHGAPFHLGAGAAGAFGLAGAAGALAAPLAGRVADTRGPMAVASLGAGLTMVSFAAMLFLPLLSPHAALWLIAGSAVGFDLGIQTSLIAHQSIVYGIDPAARSRLNAILMTGVFIGMAAGGALGSLALAHWGWTGVTLVAASAAAVALALRLRPGVTRNGHPSRYAA</sequence>
<name>A0ABX9GH49_9BURK</name>
<accession>A0ABX9GH49</accession>